<proteinExistence type="predicted"/>
<dbReference type="Proteomes" id="UP001177003">
    <property type="component" value="Chromosome 8"/>
</dbReference>
<name>A0AA35ZQI8_LACSI</name>
<dbReference type="AlphaFoldDB" id="A0AA35ZQI8"/>
<keyword evidence="2" id="KW-1185">Reference proteome</keyword>
<protein>
    <submittedName>
        <fullName evidence="1">Uncharacterized protein</fullName>
    </submittedName>
</protein>
<dbReference type="InterPro" id="IPR001611">
    <property type="entry name" value="Leu-rich_rpt"/>
</dbReference>
<evidence type="ECO:0000313" key="1">
    <source>
        <dbReference type="EMBL" id="CAI9297020.1"/>
    </source>
</evidence>
<accession>A0AA35ZQI8</accession>
<dbReference type="InterPro" id="IPR032675">
    <property type="entry name" value="LRR_dom_sf"/>
</dbReference>
<dbReference type="Pfam" id="PF00560">
    <property type="entry name" value="LRR_1"/>
    <property type="match status" value="1"/>
</dbReference>
<organism evidence="1 2">
    <name type="scientific">Lactuca saligna</name>
    <name type="common">Willowleaf lettuce</name>
    <dbReference type="NCBI Taxonomy" id="75948"/>
    <lineage>
        <taxon>Eukaryota</taxon>
        <taxon>Viridiplantae</taxon>
        <taxon>Streptophyta</taxon>
        <taxon>Embryophyta</taxon>
        <taxon>Tracheophyta</taxon>
        <taxon>Spermatophyta</taxon>
        <taxon>Magnoliopsida</taxon>
        <taxon>eudicotyledons</taxon>
        <taxon>Gunneridae</taxon>
        <taxon>Pentapetalae</taxon>
        <taxon>asterids</taxon>
        <taxon>campanulids</taxon>
        <taxon>Asterales</taxon>
        <taxon>Asteraceae</taxon>
        <taxon>Cichorioideae</taxon>
        <taxon>Cichorieae</taxon>
        <taxon>Lactucinae</taxon>
        <taxon>Lactuca</taxon>
    </lineage>
</organism>
<dbReference type="EMBL" id="OX465084">
    <property type="protein sequence ID" value="CAI9297020.1"/>
    <property type="molecule type" value="Genomic_DNA"/>
</dbReference>
<reference evidence="1" key="1">
    <citation type="submission" date="2023-04" db="EMBL/GenBank/DDBJ databases">
        <authorList>
            <person name="Vijverberg K."/>
            <person name="Xiong W."/>
            <person name="Schranz E."/>
        </authorList>
    </citation>
    <scope>NUCLEOTIDE SEQUENCE</scope>
</reference>
<evidence type="ECO:0000313" key="2">
    <source>
        <dbReference type="Proteomes" id="UP001177003"/>
    </source>
</evidence>
<gene>
    <name evidence="1" type="ORF">LSALG_LOCUS35859</name>
</gene>
<dbReference type="Gene3D" id="3.80.10.10">
    <property type="entry name" value="Ribonuclease Inhibitor"/>
    <property type="match status" value="1"/>
</dbReference>
<sequence length="110" mass="12705">MNVAPCLGVCFFSGCLRKLDLSLCSLEDGDIICADIWDLPNLQVLDLEENNFSQLNFGLFRLPRLKLFTIELSCLENKFVVVHNSADVHDRFMSTHLSWNPIRRYVETRI</sequence>
<dbReference type="SUPFAM" id="SSF52058">
    <property type="entry name" value="L domain-like"/>
    <property type="match status" value="1"/>
</dbReference>